<feature type="region of interest" description="Disordered" evidence="1">
    <location>
        <begin position="306"/>
        <end position="327"/>
    </location>
</feature>
<feature type="compositionally biased region" description="Low complexity" evidence="1">
    <location>
        <begin position="306"/>
        <end position="320"/>
    </location>
</feature>
<feature type="compositionally biased region" description="Low complexity" evidence="1">
    <location>
        <begin position="129"/>
        <end position="162"/>
    </location>
</feature>
<evidence type="ECO:0000313" key="3">
    <source>
        <dbReference type="Proteomes" id="UP000276526"/>
    </source>
</evidence>
<accession>A0A3R8R1C0</accession>
<proteinExistence type="predicted"/>
<dbReference type="EMBL" id="PQNK01000014">
    <property type="protein sequence ID" value="RRO86005.1"/>
    <property type="molecule type" value="Genomic_DNA"/>
</dbReference>
<protein>
    <recommendedName>
        <fullName evidence="4">Peptide synthetase</fullName>
    </recommendedName>
</protein>
<reference evidence="2 3" key="1">
    <citation type="submission" date="2018-01" db="EMBL/GenBank/DDBJ databases">
        <title>Twenty Corynebacterium bovis Genomes.</title>
        <authorList>
            <person name="Gulvik C.A."/>
        </authorList>
    </citation>
    <scope>NUCLEOTIDE SEQUENCE [LARGE SCALE GENOMIC DNA]</scope>
    <source>
        <strain evidence="2 3">F6900</strain>
    </source>
</reference>
<feature type="region of interest" description="Disordered" evidence="1">
    <location>
        <begin position="21"/>
        <end position="66"/>
    </location>
</feature>
<dbReference type="RefSeq" id="WP_125207295.1">
    <property type="nucleotide sequence ID" value="NZ_JAPJOD010000103.1"/>
</dbReference>
<feature type="region of interest" description="Disordered" evidence="1">
    <location>
        <begin position="127"/>
        <end position="165"/>
    </location>
</feature>
<sequence length="540" mass="55389">MSLDPGTVWRYEVRATDVDTGVDDAHAGAGDAEGADAASRGAGGATDRAGDPAFPTSFDQRRHCAPGTRPGTWMALSFPVAGAGPALRDRVAAAWMDVIARHGTLRTVVNPDARSLTPVEVTGLGWSEATPSGATTVAPGAPGPSPTGTATGAPGAPGASPTDPRTVLRGIFDTACEPFARPSHALCLVEHPPAATAAGAAPAATGTPHDADAPTDAPAPARSTVVVGMDHSHTDAWSLRVLLRDLAVLLHDPEAPLPPAPSFTEHTRDLRTRPPAPEEVHARWRHILDVGDGGMPVFPLDLGLDAAPGEPDAAGDTAAGPGSGADRGDDVVDIHRILDPAGVTALEAAARAAGVRPIALAVSAMTAVTQRMSGQPLRAVFPVHSRRGPDSDPARWQNSVGWFITNSVLECTSTDPAECADAVRAAVRLGGHPLAPILDPSGEDPCGGMPNTRGMFALSWLDNRRLPVAVPASADVDGVTADAQHVSADVRTDGVMVWFVLDDTGLTLRCRYPDTPTARRTAGAWTLAVCDAVADAAAGA</sequence>
<dbReference type="Proteomes" id="UP000276526">
    <property type="component" value="Unassembled WGS sequence"/>
</dbReference>
<dbReference type="Gene3D" id="3.30.559.30">
    <property type="entry name" value="Nonribosomal peptide synthetase, condensation domain"/>
    <property type="match status" value="1"/>
</dbReference>
<dbReference type="Gene3D" id="3.30.559.10">
    <property type="entry name" value="Chloramphenicol acetyltransferase-like domain"/>
    <property type="match status" value="1"/>
</dbReference>
<organism evidence="2 3">
    <name type="scientific">Corynebacterium bovis</name>
    <dbReference type="NCBI Taxonomy" id="36808"/>
    <lineage>
        <taxon>Bacteria</taxon>
        <taxon>Bacillati</taxon>
        <taxon>Actinomycetota</taxon>
        <taxon>Actinomycetes</taxon>
        <taxon>Mycobacteriales</taxon>
        <taxon>Corynebacteriaceae</taxon>
        <taxon>Corynebacterium</taxon>
    </lineage>
</organism>
<gene>
    <name evidence="2" type="ORF">CXF48_08635</name>
</gene>
<feature type="compositionally biased region" description="Low complexity" evidence="1">
    <location>
        <begin position="27"/>
        <end position="53"/>
    </location>
</feature>
<dbReference type="AlphaFoldDB" id="A0A3R8R1C0"/>
<evidence type="ECO:0008006" key="4">
    <source>
        <dbReference type="Google" id="ProtNLM"/>
    </source>
</evidence>
<feature type="region of interest" description="Disordered" evidence="1">
    <location>
        <begin position="198"/>
        <end position="218"/>
    </location>
</feature>
<evidence type="ECO:0000313" key="2">
    <source>
        <dbReference type="EMBL" id="RRO86005.1"/>
    </source>
</evidence>
<name>A0A3R8R1C0_9CORY</name>
<dbReference type="SUPFAM" id="SSF52777">
    <property type="entry name" value="CoA-dependent acyltransferases"/>
    <property type="match status" value="2"/>
</dbReference>
<evidence type="ECO:0000256" key="1">
    <source>
        <dbReference type="SAM" id="MobiDB-lite"/>
    </source>
</evidence>
<dbReference type="InterPro" id="IPR023213">
    <property type="entry name" value="CAT-like_dom_sf"/>
</dbReference>
<comment type="caution">
    <text evidence="2">The sequence shown here is derived from an EMBL/GenBank/DDBJ whole genome shotgun (WGS) entry which is preliminary data.</text>
</comment>